<feature type="chain" id="PRO_5016663847" evidence="1">
    <location>
        <begin position="29"/>
        <end position="143"/>
    </location>
</feature>
<keyword evidence="3" id="KW-1185">Reference proteome</keyword>
<evidence type="ECO:0000313" key="2">
    <source>
        <dbReference type="EMBL" id="RGE44947.1"/>
    </source>
</evidence>
<comment type="caution">
    <text evidence="2">The sequence shown here is derived from an EMBL/GenBank/DDBJ whole genome shotgun (WGS) entry which is preliminary data.</text>
</comment>
<name>A0A373FLW6_COMTE</name>
<gene>
    <name evidence="2" type="ORF">DZC30_11350</name>
</gene>
<accession>A0A373FLW6</accession>
<dbReference type="Proteomes" id="UP000261948">
    <property type="component" value="Unassembled WGS sequence"/>
</dbReference>
<reference evidence="2 3" key="1">
    <citation type="submission" date="2018-08" db="EMBL/GenBank/DDBJ databases">
        <title>Comamonas testosteroni strain SWCO2.</title>
        <authorList>
            <person name="Jiang N."/>
            <person name="Zhang X.Z."/>
        </authorList>
    </citation>
    <scope>NUCLEOTIDE SEQUENCE [LARGE SCALE GENOMIC DNA]</scope>
    <source>
        <strain evidence="2 3">SWCO2</strain>
    </source>
</reference>
<protein>
    <submittedName>
        <fullName evidence="2">Uncharacterized protein</fullName>
    </submittedName>
</protein>
<evidence type="ECO:0000313" key="3">
    <source>
        <dbReference type="Proteomes" id="UP000261948"/>
    </source>
</evidence>
<proteinExistence type="predicted"/>
<evidence type="ECO:0000256" key="1">
    <source>
        <dbReference type="SAM" id="SignalP"/>
    </source>
</evidence>
<feature type="signal peptide" evidence="1">
    <location>
        <begin position="1"/>
        <end position="28"/>
    </location>
</feature>
<organism evidence="2 3">
    <name type="scientific">Comamonas testosteroni</name>
    <name type="common">Pseudomonas testosteroni</name>
    <dbReference type="NCBI Taxonomy" id="285"/>
    <lineage>
        <taxon>Bacteria</taxon>
        <taxon>Pseudomonadati</taxon>
        <taxon>Pseudomonadota</taxon>
        <taxon>Betaproteobacteria</taxon>
        <taxon>Burkholderiales</taxon>
        <taxon>Comamonadaceae</taxon>
        <taxon>Comamonas</taxon>
    </lineage>
</organism>
<keyword evidence="1" id="KW-0732">Signal</keyword>
<dbReference type="EMBL" id="QURR01000012">
    <property type="protein sequence ID" value="RGE44947.1"/>
    <property type="molecule type" value="Genomic_DNA"/>
</dbReference>
<dbReference type="OrthoDB" id="8794729at2"/>
<dbReference type="AlphaFoldDB" id="A0A373FLW6"/>
<sequence length="143" mass="15848">MLLRKSLTSLQACLMLLCFSAIPPGAQEAPAWEQQATGSTTISRPGKVHYTVGYSSAGFDHFNSAITVKWQDQGEQEQTIYEGIYDKPPAKVWGAGRHLCIAMQTCARYSDRCSQQLIANRYDSQSKAFVELKSARGLCRAPR</sequence>